<sequence>MLETVDGLLTIRVFGDQARVIGEYLKSLDESQRPSYLLLCLQRWLNPIFDLLVAGVAVRVIALAVTLKDTTTGIRIGVALNIEFIANTSLLRLVESPTNLEISLGGIARLMSMEAGVPSDDESEENTVPPEPSPSSGVIEIQNLPVAYNAEAITLRDVSLRDSAWLGRQELRFHGYWTANQAQSMSTRDDTSSPRAHRHYHFAASDGGDAARASRHPLLDSELAFLPPLSAGQAQPRSLGRALPQVYAVSASGARPVVLLDEATASIDQEPEALVLDIVYKELRHKGYTYDVGLNEAGPHSGDLRRKRPVVHERPCSAFFNFSFDQKAVMRSISRRATSADAKVRLSPEGDPWHHDIMAYMGHLSTSLAVLAGLRLYALRRPSRLLGGGGRDDIALDVTALAVLSVANLSQVVLNFTLSRNNDRWIMGKGLDHITVLDLLFAVVDGAAAIARVIA</sequence>
<dbReference type="InterPro" id="IPR027417">
    <property type="entry name" value="P-loop_NTPase"/>
</dbReference>
<dbReference type="Gene3D" id="1.20.1560.10">
    <property type="entry name" value="ABC transporter type 1, transmembrane domain"/>
    <property type="match status" value="1"/>
</dbReference>
<evidence type="ECO:0000256" key="6">
    <source>
        <dbReference type="SAM" id="MobiDB-lite"/>
    </source>
</evidence>
<dbReference type="EMBL" id="QJNU01000144">
    <property type="protein sequence ID" value="RYP06056.1"/>
    <property type="molecule type" value="Genomic_DNA"/>
</dbReference>
<name>A0A4Q4TGQ1_9PEZI</name>
<dbReference type="PANTHER" id="PTHR24223:SF345">
    <property type="entry name" value="ABC MULTIDRUG TRANSPORTER (EUROFUNG)"/>
    <property type="match status" value="1"/>
</dbReference>
<dbReference type="InterPro" id="IPR036640">
    <property type="entry name" value="ABC1_TM_sf"/>
</dbReference>
<comment type="caution">
    <text evidence="7">The sequence shown here is derived from an EMBL/GenBank/DDBJ whole genome shotgun (WGS) entry which is preliminary data.</text>
</comment>
<dbReference type="GO" id="GO:0042626">
    <property type="term" value="F:ATPase-coupled transmembrane transporter activity"/>
    <property type="evidence" value="ECO:0007669"/>
    <property type="project" value="TreeGrafter"/>
</dbReference>
<evidence type="ECO:0000256" key="4">
    <source>
        <dbReference type="ARBA" id="ARBA00022989"/>
    </source>
</evidence>
<dbReference type="AlphaFoldDB" id="A0A4Q4TGQ1"/>
<dbReference type="OrthoDB" id="3529721at2759"/>
<evidence type="ECO:0000256" key="1">
    <source>
        <dbReference type="ARBA" id="ARBA00022692"/>
    </source>
</evidence>
<protein>
    <recommendedName>
        <fullName evidence="9">ABC transmembrane type-1 domain-containing protein</fullName>
    </recommendedName>
</protein>
<evidence type="ECO:0008006" key="9">
    <source>
        <dbReference type="Google" id="ProtNLM"/>
    </source>
</evidence>
<keyword evidence="5" id="KW-0472">Membrane</keyword>
<dbReference type="GO" id="GO:0016020">
    <property type="term" value="C:membrane"/>
    <property type="evidence" value="ECO:0007669"/>
    <property type="project" value="InterPro"/>
</dbReference>
<evidence type="ECO:0000313" key="7">
    <source>
        <dbReference type="EMBL" id="RYP06056.1"/>
    </source>
</evidence>
<dbReference type="InterPro" id="IPR050173">
    <property type="entry name" value="ABC_transporter_C-like"/>
</dbReference>
<keyword evidence="3" id="KW-0067">ATP-binding</keyword>
<dbReference type="PANTHER" id="PTHR24223">
    <property type="entry name" value="ATP-BINDING CASSETTE SUB-FAMILY C"/>
    <property type="match status" value="1"/>
</dbReference>
<keyword evidence="8" id="KW-1185">Reference proteome</keyword>
<dbReference type="GO" id="GO:0005524">
    <property type="term" value="F:ATP binding"/>
    <property type="evidence" value="ECO:0007669"/>
    <property type="project" value="UniProtKB-KW"/>
</dbReference>
<accession>A0A4Q4TGQ1</accession>
<evidence type="ECO:0000313" key="8">
    <source>
        <dbReference type="Proteomes" id="UP000293360"/>
    </source>
</evidence>
<proteinExistence type="predicted"/>
<reference evidence="7 8" key="1">
    <citation type="submission" date="2018-06" db="EMBL/GenBank/DDBJ databases">
        <title>Complete Genomes of Monosporascus.</title>
        <authorList>
            <person name="Robinson A.J."/>
            <person name="Natvig D.O."/>
        </authorList>
    </citation>
    <scope>NUCLEOTIDE SEQUENCE [LARGE SCALE GENOMIC DNA]</scope>
    <source>
        <strain evidence="7 8">CBS 110550</strain>
    </source>
</reference>
<keyword evidence="4" id="KW-1133">Transmembrane helix</keyword>
<dbReference type="STRING" id="155417.A0A4Q4TGQ1"/>
<evidence type="ECO:0000256" key="2">
    <source>
        <dbReference type="ARBA" id="ARBA00022741"/>
    </source>
</evidence>
<evidence type="ECO:0000256" key="3">
    <source>
        <dbReference type="ARBA" id="ARBA00022840"/>
    </source>
</evidence>
<dbReference type="Proteomes" id="UP000293360">
    <property type="component" value="Unassembled WGS sequence"/>
</dbReference>
<gene>
    <name evidence="7" type="ORF">DL764_003419</name>
</gene>
<keyword evidence="2" id="KW-0547">Nucleotide-binding</keyword>
<dbReference type="Gene3D" id="3.40.50.300">
    <property type="entry name" value="P-loop containing nucleotide triphosphate hydrolases"/>
    <property type="match status" value="1"/>
</dbReference>
<dbReference type="SUPFAM" id="SSF90123">
    <property type="entry name" value="ABC transporter transmembrane region"/>
    <property type="match status" value="1"/>
</dbReference>
<feature type="region of interest" description="Disordered" evidence="6">
    <location>
        <begin position="116"/>
        <end position="136"/>
    </location>
</feature>
<evidence type="ECO:0000256" key="5">
    <source>
        <dbReference type="ARBA" id="ARBA00023136"/>
    </source>
</evidence>
<organism evidence="7 8">
    <name type="scientific">Monosporascus ibericus</name>
    <dbReference type="NCBI Taxonomy" id="155417"/>
    <lineage>
        <taxon>Eukaryota</taxon>
        <taxon>Fungi</taxon>
        <taxon>Dikarya</taxon>
        <taxon>Ascomycota</taxon>
        <taxon>Pezizomycotina</taxon>
        <taxon>Sordariomycetes</taxon>
        <taxon>Xylariomycetidae</taxon>
        <taxon>Xylariales</taxon>
        <taxon>Xylariales incertae sedis</taxon>
        <taxon>Monosporascus</taxon>
    </lineage>
</organism>
<keyword evidence="1" id="KW-0812">Transmembrane</keyword>